<organism evidence="8 9">
    <name type="scientific">Helicobacter mustelae (strain ATCC 43772 / CCUG 25715 / CIP 103759 / LMG 18044 / NCTC 12198 / R85-136P)</name>
    <name type="common">Campylobacter mustelae</name>
    <dbReference type="NCBI Taxonomy" id="679897"/>
    <lineage>
        <taxon>Bacteria</taxon>
        <taxon>Pseudomonadati</taxon>
        <taxon>Campylobacterota</taxon>
        <taxon>Epsilonproteobacteria</taxon>
        <taxon>Campylobacterales</taxon>
        <taxon>Helicobacteraceae</taxon>
        <taxon>Helicobacter</taxon>
    </lineage>
</organism>
<dbReference type="PANTHER" id="PTHR30435">
    <property type="entry name" value="FLAGELLAR PROTEIN"/>
    <property type="match status" value="1"/>
</dbReference>
<dbReference type="STRING" id="679897.HMU12430"/>
<evidence type="ECO:0000256" key="3">
    <source>
        <dbReference type="ARBA" id="ARBA00014376"/>
    </source>
</evidence>
<dbReference type="KEGG" id="hms:HMU12430"/>
<evidence type="ECO:0000313" key="8">
    <source>
        <dbReference type="EMBL" id="CBG40497.1"/>
    </source>
</evidence>
<feature type="domain" description="Flagellar basal body rod protein N-terminal" evidence="7">
    <location>
        <begin position="19"/>
        <end position="40"/>
    </location>
</feature>
<dbReference type="GO" id="GO:0071978">
    <property type="term" value="P:bacterial-type flagellum-dependent swarming motility"/>
    <property type="evidence" value="ECO:0007669"/>
    <property type="project" value="TreeGrafter"/>
</dbReference>
<dbReference type="EMBL" id="FN555004">
    <property type="protein sequence ID" value="CBG40497.1"/>
    <property type="molecule type" value="Genomic_DNA"/>
</dbReference>
<evidence type="ECO:0000313" key="9">
    <source>
        <dbReference type="Proteomes" id="UP000001522"/>
    </source>
</evidence>
<dbReference type="Proteomes" id="UP000001522">
    <property type="component" value="Chromosome"/>
</dbReference>
<dbReference type="InterPro" id="IPR006300">
    <property type="entry name" value="FlgB"/>
</dbReference>
<proteinExistence type="inferred from homology"/>
<evidence type="ECO:0000256" key="4">
    <source>
        <dbReference type="ARBA" id="ARBA00023143"/>
    </source>
</evidence>
<protein>
    <recommendedName>
        <fullName evidence="3 6">Flagellar basal body rod protein FlgB</fullName>
    </recommendedName>
</protein>
<dbReference type="Pfam" id="PF00460">
    <property type="entry name" value="Flg_bb_rod"/>
    <property type="match status" value="1"/>
</dbReference>
<evidence type="ECO:0000259" key="7">
    <source>
        <dbReference type="Pfam" id="PF00460"/>
    </source>
</evidence>
<accession>D3UJ22</accession>
<keyword evidence="9" id="KW-1185">Reference proteome</keyword>
<dbReference type="InterPro" id="IPR001444">
    <property type="entry name" value="Flag_bb_rod_N"/>
</dbReference>
<comment type="subcellular location">
    <subcellularLocation>
        <location evidence="1 6">Bacterial flagellum basal body</location>
    </subcellularLocation>
</comment>
<gene>
    <name evidence="8" type="primary">flgB</name>
    <name evidence="8" type="ordered locus">HMU12430</name>
</gene>
<dbReference type="NCBIfam" id="TIGR01396">
    <property type="entry name" value="FlgB"/>
    <property type="match status" value="1"/>
</dbReference>
<dbReference type="PROSITE" id="PS00588">
    <property type="entry name" value="FLAGELLA_BB_ROD"/>
    <property type="match status" value="1"/>
</dbReference>
<dbReference type="GO" id="GO:0030694">
    <property type="term" value="C:bacterial-type flagellum basal body, rod"/>
    <property type="evidence" value="ECO:0007669"/>
    <property type="project" value="InterPro"/>
</dbReference>
<keyword evidence="8" id="KW-0966">Cell projection</keyword>
<keyword evidence="4 6" id="KW-0975">Bacterial flagellum</keyword>
<name>D3UJ22_HELM1</name>
<keyword evidence="8" id="KW-0969">Cilium</keyword>
<dbReference type="HOGENOM" id="CLU_125463_3_0_7"/>
<dbReference type="PANTHER" id="PTHR30435:SF12">
    <property type="entry name" value="FLAGELLAR BASAL BODY ROD PROTEIN FLGB"/>
    <property type="match status" value="1"/>
</dbReference>
<dbReference type="InterPro" id="IPR019776">
    <property type="entry name" value="Flagellar_basal_body_rod_CS"/>
</dbReference>
<evidence type="ECO:0000256" key="2">
    <source>
        <dbReference type="ARBA" id="ARBA00009677"/>
    </source>
</evidence>
<evidence type="ECO:0000256" key="1">
    <source>
        <dbReference type="ARBA" id="ARBA00004117"/>
    </source>
</evidence>
<keyword evidence="8" id="KW-0282">Flagellum</keyword>
<evidence type="ECO:0000256" key="5">
    <source>
        <dbReference type="ARBA" id="ARBA00024934"/>
    </source>
</evidence>
<comment type="subunit">
    <text evidence="6">The basal body constitutes a major portion of the flagellar organelle and consists of a number of rings mounted on a central rod.</text>
</comment>
<dbReference type="eggNOG" id="COG1815">
    <property type="taxonomic scope" value="Bacteria"/>
</dbReference>
<comment type="similarity">
    <text evidence="2 6">Belongs to the flagella basal body rod proteins family.</text>
</comment>
<sequence length="146" mass="16837">MNRNPVLEVSRAYPFVYEALDYRSMRQDLIASNIANVDTPFYRPKDIDFEHYLAQEKARIFDNKPHLELEMAQTSKNHLKGGDTQSYRPTTFFRDGHLARNDGNSVDLDVETSEMGKNSIMYQALTTALKKHRGIFTYAIDSGRNL</sequence>
<dbReference type="AlphaFoldDB" id="D3UJ22"/>
<reference evidence="8 9" key="1">
    <citation type="journal article" date="2010" name="BMC Genomics">
        <title>Comparative genomics and proteomics of Helicobacter mustelae, an ulcerogenic and carcinogenic gastric pathogen.</title>
        <authorList>
            <person name="O'Toole P.W."/>
            <person name="Snelling W.J."/>
            <person name="Canchaya C."/>
            <person name="Forde B.M."/>
            <person name="Hardie K.R."/>
            <person name="Josenhans C."/>
            <person name="Graham R.L.J."/>
            <person name="McMullan G."/>
            <person name="Parkhill J."/>
            <person name="Belda E."/>
            <person name="Bentley S.D."/>
        </authorList>
    </citation>
    <scope>NUCLEOTIDE SEQUENCE [LARGE SCALE GENOMIC DNA]</scope>
    <source>
        <strain evidence="9">ATCC 43772 / LMG 18044 / NCTC 12198 / 12198</strain>
    </source>
</reference>
<dbReference type="PIRSF" id="PIRSF002889">
    <property type="entry name" value="Rod_FlgB"/>
    <property type="match status" value="1"/>
</dbReference>
<evidence type="ECO:0000256" key="6">
    <source>
        <dbReference type="PIRNR" id="PIRNR002889"/>
    </source>
</evidence>
<comment type="function">
    <text evidence="5 6">Structural component of flagellum, the bacterial motility apparatus. Part of the rod structure of flagellar basal body.</text>
</comment>